<feature type="domain" description="Aconitase A/isopropylmalate dehydratase small subunit swivel" evidence="9">
    <location>
        <begin position="136"/>
        <end position="243"/>
    </location>
</feature>
<evidence type="ECO:0000256" key="8">
    <source>
        <dbReference type="SAM" id="MobiDB-lite"/>
    </source>
</evidence>
<dbReference type="GO" id="GO:0046872">
    <property type="term" value="F:metal ion binding"/>
    <property type="evidence" value="ECO:0007669"/>
    <property type="project" value="UniProtKB-KW"/>
</dbReference>
<reference evidence="10" key="2">
    <citation type="submission" date="2023-02" db="EMBL/GenBank/DDBJ databases">
        <authorList>
            <person name="Swenson N.G."/>
            <person name="Wegrzyn J.L."/>
            <person name="Mcevoy S.L."/>
        </authorList>
    </citation>
    <scope>NUCLEOTIDE SEQUENCE</scope>
    <source>
        <strain evidence="10">91603</strain>
        <tissue evidence="10">Leaf</tissue>
    </source>
</reference>
<organism evidence="10 11">
    <name type="scientific">Acer negundo</name>
    <name type="common">Box elder</name>
    <dbReference type="NCBI Taxonomy" id="4023"/>
    <lineage>
        <taxon>Eukaryota</taxon>
        <taxon>Viridiplantae</taxon>
        <taxon>Streptophyta</taxon>
        <taxon>Embryophyta</taxon>
        <taxon>Tracheophyta</taxon>
        <taxon>Spermatophyta</taxon>
        <taxon>Magnoliopsida</taxon>
        <taxon>eudicotyledons</taxon>
        <taxon>Gunneridae</taxon>
        <taxon>Pentapetalae</taxon>
        <taxon>rosids</taxon>
        <taxon>malvids</taxon>
        <taxon>Sapindales</taxon>
        <taxon>Sapindaceae</taxon>
        <taxon>Hippocastanoideae</taxon>
        <taxon>Acereae</taxon>
        <taxon>Acer</taxon>
    </lineage>
</organism>
<evidence type="ECO:0000313" key="10">
    <source>
        <dbReference type="EMBL" id="KAI9178035.1"/>
    </source>
</evidence>
<feature type="compositionally biased region" description="Basic and acidic residues" evidence="8">
    <location>
        <begin position="24"/>
        <end position="50"/>
    </location>
</feature>
<keyword evidence="4" id="KW-0479">Metal-binding</keyword>
<gene>
    <name evidence="10" type="ORF">LWI28_021905</name>
</gene>
<protein>
    <recommendedName>
        <fullName evidence="9">Aconitase A/isopropylmalate dehydratase small subunit swivel domain-containing protein</fullName>
    </recommendedName>
</protein>
<evidence type="ECO:0000256" key="4">
    <source>
        <dbReference type="ARBA" id="ARBA00022723"/>
    </source>
</evidence>
<keyword evidence="7" id="KW-0456">Lyase</keyword>
<evidence type="ECO:0000313" key="11">
    <source>
        <dbReference type="Proteomes" id="UP001064489"/>
    </source>
</evidence>
<sequence length="318" mass="35100">MTTSDDDARSGSTGDHLPIRSCFRRHEQSTCALDDKNNPPESARAFDDKNNPSPPTLEVDLPTDDDDDEGGTKQCQNCPREERGIAKAWPRGAAVGMVTLSQQITFPSRKHPQRQSCCEVSASPWGGKKELQFLRHGNDEVLARGTFANIRLVNKLLNDEVGPKTIHIPTGEKLSVFDAAMRYKAAGHDTIVLAGADYGSGSSRDWAAKVPMLLGVKPVIAKSFERIHRSNLVGMGIIPLCFKSGQFADTLGLTGHERYTIDLPSKISEIRPGQEVIVKIDTGKSFACIMRFDTEVHTSHFLYFPLLLTVFEFMEVKV</sequence>
<accession>A0AAD5IVM4</accession>
<dbReference type="Gene3D" id="3.20.19.10">
    <property type="entry name" value="Aconitase, domain 4"/>
    <property type="match status" value="1"/>
</dbReference>
<feature type="region of interest" description="Disordered" evidence="8">
    <location>
        <begin position="1"/>
        <end position="83"/>
    </location>
</feature>
<dbReference type="Pfam" id="PF00694">
    <property type="entry name" value="Aconitase_C"/>
    <property type="match status" value="1"/>
</dbReference>
<evidence type="ECO:0000256" key="2">
    <source>
        <dbReference type="ARBA" id="ARBA00007185"/>
    </source>
</evidence>
<evidence type="ECO:0000256" key="6">
    <source>
        <dbReference type="ARBA" id="ARBA00023014"/>
    </source>
</evidence>
<dbReference type="InterPro" id="IPR006249">
    <property type="entry name" value="Aconitase/IRP2"/>
</dbReference>
<dbReference type="EMBL" id="JAJSOW010000102">
    <property type="protein sequence ID" value="KAI9178035.1"/>
    <property type="molecule type" value="Genomic_DNA"/>
</dbReference>
<dbReference type="GO" id="GO:0043436">
    <property type="term" value="P:oxoacid metabolic process"/>
    <property type="evidence" value="ECO:0007669"/>
    <property type="project" value="UniProtKB-ARBA"/>
</dbReference>
<dbReference type="AlphaFoldDB" id="A0AAD5IVM4"/>
<evidence type="ECO:0000256" key="7">
    <source>
        <dbReference type="ARBA" id="ARBA00023239"/>
    </source>
</evidence>
<comment type="similarity">
    <text evidence="2">Belongs to the aconitase/IPM isomerase family.</text>
</comment>
<dbReference type="PANTHER" id="PTHR11670">
    <property type="entry name" value="ACONITASE/IRON-RESPONSIVE ELEMENT FAMILY MEMBER"/>
    <property type="match status" value="1"/>
</dbReference>
<dbReference type="GO" id="GO:0016836">
    <property type="term" value="F:hydro-lyase activity"/>
    <property type="evidence" value="ECO:0007669"/>
    <property type="project" value="UniProtKB-ARBA"/>
</dbReference>
<evidence type="ECO:0000256" key="5">
    <source>
        <dbReference type="ARBA" id="ARBA00023004"/>
    </source>
</evidence>
<comment type="caution">
    <text evidence="10">The sequence shown here is derived from an EMBL/GenBank/DDBJ whole genome shotgun (WGS) entry which is preliminary data.</text>
</comment>
<evidence type="ECO:0000256" key="1">
    <source>
        <dbReference type="ARBA" id="ARBA00001966"/>
    </source>
</evidence>
<name>A0AAD5IVM4_ACENE</name>
<proteinExistence type="inferred from homology"/>
<evidence type="ECO:0000259" key="9">
    <source>
        <dbReference type="Pfam" id="PF00694"/>
    </source>
</evidence>
<dbReference type="GO" id="GO:0051539">
    <property type="term" value="F:4 iron, 4 sulfur cluster binding"/>
    <property type="evidence" value="ECO:0007669"/>
    <property type="project" value="UniProtKB-KW"/>
</dbReference>
<reference evidence="10" key="1">
    <citation type="journal article" date="2022" name="Plant J.">
        <title>Strategies of tolerance reflected in two North American maple genomes.</title>
        <authorList>
            <person name="McEvoy S.L."/>
            <person name="Sezen U.U."/>
            <person name="Trouern-Trend A."/>
            <person name="McMahon S.M."/>
            <person name="Schaberg P.G."/>
            <person name="Yang J."/>
            <person name="Wegrzyn J.L."/>
            <person name="Swenson N.G."/>
        </authorList>
    </citation>
    <scope>NUCLEOTIDE SEQUENCE</scope>
    <source>
        <strain evidence="10">91603</strain>
    </source>
</reference>
<dbReference type="SUPFAM" id="SSF52016">
    <property type="entry name" value="LeuD/IlvD-like"/>
    <property type="match status" value="1"/>
</dbReference>
<keyword evidence="3" id="KW-0004">4Fe-4S</keyword>
<keyword evidence="6" id="KW-0411">Iron-sulfur</keyword>
<dbReference type="InterPro" id="IPR000573">
    <property type="entry name" value="AconitaseA/IPMdHydase_ssu_swvl"/>
</dbReference>
<dbReference type="InterPro" id="IPR015928">
    <property type="entry name" value="Aconitase/3IPM_dehydase_swvl"/>
</dbReference>
<keyword evidence="11" id="KW-1185">Reference proteome</keyword>
<keyword evidence="5" id="KW-0408">Iron</keyword>
<dbReference type="FunFam" id="3.20.19.10:FF:000001">
    <property type="entry name" value="Aconitate hydratase"/>
    <property type="match status" value="1"/>
</dbReference>
<comment type="cofactor">
    <cofactor evidence="1">
        <name>[4Fe-4S] cluster</name>
        <dbReference type="ChEBI" id="CHEBI:49883"/>
    </cofactor>
</comment>
<dbReference type="Proteomes" id="UP001064489">
    <property type="component" value="Chromosome 5"/>
</dbReference>
<evidence type="ECO:0000256" key="3">
    <source>
        <dbReference type="ARBA" id="ARBA00022485"/>
    </source>
</evidence>